<evidence type="ECO:0000256" key="7">
    <source>
        <dbReference type="ARBA" id="ARBA00023242"/>
    </source>
</evidence>
<dbReference type="GO" id="GO:0032133">
    <property type="term" value="C:chromosome passenger complex"/>
    <property type="evidence" value="ECO:0007669"/>
    <property type="project" value="TreeGrafter"/>
</dbReference>
<evidence type="ECO:0000256" key="9">
    <source>
        <dbReference type="ARBA" id="ARBA00023328"/>
    </source>
</evidence>
<feature type="compositionally biased region" description="Low complexity" evidence="10">
    <location>
        <begin position="250"/>
        <end position="295"/>
    </location>
</feature>
<evidence type="ECO:0000256" key="8">
    <source>
        <dbReference type="ARBA" id="ARBA00023306"/>
    </source>
</evidence>
<keyword evidence="8" id="KW-0131">Cell cycle</keyword>
<comment type="subcellular location">
    <subcellularLocation>
        <location evidence="2">Chromosome</location>
        <location evidence="2">Centromere</location>
    </subcellularLocation>
    <subcellularLocation>
        <location evidence="1">Nucleus</location>
    </subcellularLocation>
</comment>
<evidence type="ECO:0000256" key="1">
    <source>
        <dbReference type="ARBA" id="ARBA00004123"/>
    </source>
</evidence>
<evidence type="ECO:0000256" key="2">
    <source>
        <dbReference type="ARBA" id="ARBA00004584"/>
    </source>
</evidence>
<accession>A0AAN6N0X9</accession>
<dbReference type="Proteomes" id="UP001303473">
    <property type="component" value="Unassembled WGS sequence"/>
</dbReference>
<feature type="region of interest" description="Disordered" evidence="10">
    <location>
        <begin position="117"/>
        <end position="387"/>
    </location>
</feature>
<gene>
    <name evidence="12" type="ORF">QBC46DRAFT_395451</name>
</gene>
<evidence type="ECO:0000313" key="12">
    <source>
        <dbReference type="EMBL" id="KAK3936314.1"/>
    </source>
</evidence>
<dbReference type="AlphaFoldDB" id="A0AAN6N0X9"/>
<feature type="compositionally biased region" description="Polar residues" evidence="10">
    <location>
        <begin position="32"/>
        <end position="43"/>
    </location>
</feature>
<feature type="compositionally biased region" description="Basic and acidic residues" evidence="10">
    <location>
        <begin position="160"/>
        <end position="180"/>
    </location>
</feature>
<keyword evidence="4" id="KW-0158">Chromosome</keyword>
<evidence type="ECO:0000259" key="11">
    <source>
        <dbReference type="Pfam" id="PF10444"/>
    </source>
</evidence>
<feature type="domain" description="Borealin N-terminal" evidence="11">
    <location>
        <begin position="56"/>
        <end position="112"/>
    </location>
</feature>
<dbReference type="PANTHER" id="PTHR16040">
    <property type="entry name" value="AUSTRALIN, ISOFORM A-RELATED"/>
    <property type="match status" value="1"/>
</dbReference>
<feature type="compositionally biased region" description="Low complexity" evidence="10">
    <location>
        <begin position="357"/>
        <end position="380"/>
    </location>
</feature>
<dbReference type="GO" id="GO:0000775">
    <property type="term" value="C:chromosome, centromeric region"/>
    <property type="evidence" value="ECO:0007669"/>
    <property type="project" value="UniProtKB-SubCell"/>
</dbReference>
<dbReference type="InterPro" id="IPR018851">
    <property type="entry name" value="Borealin_N"/>
</dbReference>
<evidence type="ECO:0000256" key="6">
    <source>
        <dbReference type="ARBA" id="ARBA00022776"/>
    </source>
</evidence>
<feature type="region of interest" description="Disordered" evidence="10">
    <location>
        <begin position="1"/>
        <end position="49"/>
    </location>
</feature>
<comment type="similarity">
    <text evidence="3">Belongs to the borealin family.</text>
</comment>
<organism evidence="12 13">
    <name type="scientific">Diplogelasinospora grovesii</name>
    <dbReference type="NCBI Taxonomy" id="303347"/>
    <lineage>
        <taxon>Eukaryota</taxon>
        <taxon>Fungi</taxon>
        <taxon>Dikarya</taxon>
        <taxon>Ascomycota</taxon>
        <taxon>Pezizomycotina</taxon>
        <taxon>Sordariomycetes</taxon>
        <taxon>Sordariomycetidae</taxon>
        <taxon>Sordariales</taxon>
        <taxon>Diplogelasinosporaceae</taxon>
        <taxon>Diplogelasinospora</taxon>
    </lineage>
</organism>
<keyword evidence="9" id="KW-0137">Centromere</keyword>
<dbReference type="GO" id="GO:0000070">
    <property type="term" value="P:mitotic sister chromatid segregation"/>
    <property type="evidence" value="ECO:0007669"/>
    <property type="project" value="TreeGrafter"/>
</dbReference>
<comment type="caution">
    <text evidence="12">The sequence shown here is derived from an EMBL/GenBank/DDBJ whole genome shotgun (WGS) entry which is preliminary data.</text>
</comment>
<sequence length="387" mass="40863">MPPVRGRKRKSDQSIASNEDHTTDDMAGQKVPTKTGSPTAQESPTKKRRTAITVAQKQALIDNLQLEITERARKLRATYNIHAQSLRTRIEIRVNRIPLSLRKVKMGDLVQKYSVEQQQKAVTAPSPMKPPRVPEKDARPTSQRSHLAAQVAPARPAKRPSHEMSGGDKENEVEHVENAKKKVRGGVGPAMADVAPRNPAQILSPASSNSRVAPRSRGAPTPGRSGIARPVSPTKPTGLLNNMMEKARSTRAAATARKTTTSSTASSSNSSATTSTATRTTTRRGAAGATTTHSRPPTRAALSRAGNRVSAISESSDGSTSTVVRRRPGTTTAAPKTAAAPAATKRTVMSTIKKGVTGSSATKKAPATKAAAPASTTGTGRVLRKRA</sequence>
<dbReference type="GO" id="GO:0005634">
    <property type="term" value="C:nucleus"/>
    <property type="evidence" value="ECO:0007669"/>
    <property type="project" value="UniProtKB-SubCell"/>
</dbReference>
<name>A0AAN6N0X9_9PEZI</name>
<dbReference type="Pfam" id="PF10444">
    <property type="entry name" value="Nbl1_Borealin_N"/>
    <property type="match status" value="1"/>
</dbReference>
<dbReference type="GO" id="GO:0051301">
    <property type="term" value="P:cell division"/>
    <property type="evidence" value="ECO:0007669"/>
    <property type="project" value="UniProtKB-KW"/>
</dbReference>
<keyword evidence="7" id="KW-0539">Nucleus</keyword>
<evidence type="ECO:0000256" key="3">
    <source>
        <dbReference type="ARBA" id="ARBA00009914"/>
    </source>
</evidence>
<keyword evidence="13" id="KW-1185">Reference proteome</keyword>
<dbReference type="EMBL" id="MU853888">
    <property type="protein sequence ID" value="KAK3936314.1"/>
    <property type="molecule type" value="Genomic_DNA"/>
</dbReference>
<feature type="compositionally biased region" description="Basic residues" evidence="10">
    <location>
        <begin position="1"/>
        <end position="10"/>
    </location>
</feature>
<feature type="compositionally biased region" description="Low complexity" evidence="10">
    <location>
        <begin position="329"/>
        <end position="348"/>
    </location>
</feature>
<dbReference type="InterPro" id="IPR018867">
    <property type="entry name" value="Cell_div_borealin"/>
</dbReference>
<dbReference type="GO" id="GO:0051233">
    <property type="term" value="C:spindle midzone"/>
    <property type="evidence" value="ECO:0007669"/>
    <property type="project" value="TreeGrafter"/>
</dbReference>
<keyword evidence="6" id="KW-0498">Mitosis</keyword>
<keyword evidence="5" id="KW-0132">Cell division</keyword>
<evidence type="ECO:0000256" key="10">
    <source>
        <dbReference type="SAM" id="MobiDB-lite"/>
    </source>
</evidence>
<feature type="compositionally biased region" description="Polar residues" evidence="10">
    <location>
        <begin position="310"/>
        <end position="321"/>
    </location>
</feature>
<reference evidence="13" key="1">
    <citation type="journal article" date="2023" name="Mol. Phylogenet. Evol.">
        <title>Genome-scale phylogeny and comparative genomics of the fungal order Sordariales.</title>
        <authorList>
            <person name="Hensen N."/>
            <person name="Bonometti L."/>
            <person name="Westerberg I."/>
            <person name="Brannstrom I.O."/>
            <person name="Guillou S."/>
            <person name="Cros-Aarteil S."/>
            <person name="Calhoun S."/>
            <person name="Haridas S."/>
            <person name="Kuo A."/>
            <person name="Mondo S."/>
            <person name="Pangilinan J."/>
            <person name="Riley R."/>
            <person name="LaButti K."/>
            <person name="Andreopoulos B."/>
            <person name="Lipzen A."/>
            <person name="Chen C."/>
            <person name="Yan M."/>
            <person name="Daum C."/>
            <person name="Ng V."/>
            <person name="Clum A."/>
            <person name="Steindorff A."/>
            <person name="Ohm R.A."/>
            <person name="Martin F."/>
            <person name="Silar P."/>
            <person name="Natvig D.O."/>
            <person name="Lalanne C."/>
            <person name="Gautier V."/>
            <person name="Ament-Velasquez S.L."/>
            <person name="Kruys A."/>
            <person name="Hutchinson M.I."/>
            <person name="Powell A.J."/>
            <person name="Barry K."/>
            <person name="Miller A.N."/>
            <person name="Grigoriev I.V."/>
            <person name="Debuchy R."/>
            <person name="Gladieux P."/>
            <person name="Hiltunen Thoren M."/>
            <person name="Johannesson H."/>
        </authorList>
    </citation>
    <scope>NUCLEOTIDE SEQUENCE [LARGE SCALE GENOMIC DNA]</scope>
    <source>
        <strain evidence="13">CBS 340.73</strain>
    </source>
</reference>
<dbReference type="PANTHER" id="PTHR16040:SF7">
    <property type="entry name" value="AUSTRALIN, ISOFORM A-RELATED"/>
    <property type="match status" value="1"/>
</dbReference>
<protein>
    <submittedName>
        <fullName evidence="12">Borealin N terminal-domain-containing protein</fullName>
    </submittedName>
</protein>
<evidence type="ECO:0000313" key="13">
    <source>
        <dbReference type="Proteomes" id="UP001303473"/>
    </source>
</evidence>
<proteinExistence type="inferred from homology"/>
<evidence type="ECO:0000256" key="5">
    <source>
        <dbReference type="ARBA" id="ARBA00022618"/>
    </source>
</evidence>
<evidence type="ECO:0000256" key="4">
    <source>
        <dbReference type="ARBA" id="ARBA00022454"/>
    </source>
</evidence>